<dbReference type="SUPFAM" id="SSF51735">
    <property type="entry name" value="NAD(P)-binding Rossmann-fold domains"/>
    <property type="match status" value="1"/>
</dbReference>
<keyword evidence="5" id="KW-1185">Reference proteome</keyword>
<gene>
    <name evidence="4" type="ORF">MM236_18200</name>
</gene>
<name>A0ABS9UTH5_9BACT</name>
<proteinExistence type="predicted"/>
<protein>
    <submittedName>
        <fullName evidence="4">NAD-dependent epimerase/dehydratase family protein</fullName>
    </submittedName>
</protein>
<feature type="domain" description="NAD-dependent epimerase/dehydratase" evidence="3">
    <location>
        <begin position="6"/>
        <end position="137"/>
    </location>
</feature>
<comment type="subcellular location">
    <subcellularLocation>
        <location evidence="1">Membrane</location>
    </subcellularLocation>
</comment>
<keyword evidence="2" id="KW-0472">Membrane</keyword>
<reference evidence="4" key="1">
    <citation type="submission" date="2022-03" db="EMBL/GenBank/DDBJ databases">
        <title>De novo assembled genomes of Belliella spp. (Cyclobacteriaceae) strains.</title>
        <authorList>
            <person name="Szabo A."/>
            <person name="Korponai K."/>
            <person name="Felfoldi T."/>
        </authorList>
    </citation>
    <scope>NUCLEOTIDE SEQUENCE</scope>
    <source>
        <strain evidence="4">DSM 107340</strain>
    </source>
</reference>
<organism evidence="4 5">
    <name type="scientific">Belliella calami</name>
    <dbReference type="NCBI Taxonomy" id="2923436"/>
    <lineage>
        <taxon>Bacteria</taxon>
        <taxon>Pseudomonadati</taxon>
        <taxon>Bacteroidota</taxon>
        <taxon>Cytophagia</taxon>
        <taxon>Cytophagales</taxon>
        <taxon>Cyclobacteriaceae</taxon>
        <taxon>Belliella</taxon>
    </lineage>
</organism>
<comment type="caution">
    <text evidence="4">The sequence shown here is derived from an EMBL/GenBank/DDBJ whole genome shotgun (WGS) entry which is preliminary data.</text>
</comment>
<accession>A0ABS9UTH5</accession>
<evidence type="ECO:0000256" key="2">
    <source>
        <dbReference type="ARBA" id="ARBA00023136"/>
    </source>
</evidence>
<dbReference type="PANTHER" id="PTHR14097">
    <property type="entry name" value="OXIDOREDUCTASE HTATIP2"/>
    <property type="match status" value="1"/>
</dbReference>
<dbReference type="Proteomes" id="UP001165488">
    <property type="component" value="Unassembled WGS sequence"/>
</dbReference>
<evidence type="ECO:0000256" key="1">
    <source>
        <dbReference type="ARBA" id="ARBA00004370"/>
    </source>
</evidence>
<dbReference type="InterPro" id="IPR036291">
    <property type="entry name" value="NAD(P)-bd_dom_sf"/>
</dbReference>
<sequence length="238" mass="27194">MKKIAIISGTSGLIGMQLLHELLKGSTYDTVISVGRRTLALKHEKLIQLEVDFKGIINLDWESKLREADLGGITFPTIQSIKDRKVDVHAYCALGTTIKAAGSKEKFYMVDHDFVFNFAKWVFELGAKRFLFVSAMSADPQSKIYYNKVKGDIEEDLKIIHFDYLGIFQPSLLLGSRSEFRLGEEVAKILSKPLSWMKVLNKIRPIYDYKVARAMIFHANEPKQIKLEVIQSKEMQNF</sequence>
<dbReference type="PANTHER" id="PTHR14097:SF7">
    <property type="entry name" value="OXIDOREDUCTASE HTATIP2"/>
    <property type="match status" value="1"/>
</dbReference>
<dbReference type="Pfam" id="PF01370">
    <property type="entry name" value="Epimerase"/>
    <property type="match status" value="1"/>
</dbReference>
<evidence type="ECO:0000259" key="3">
    <source>
        <dbReference type="Pfam" id="PF01370"/>
    </source>
</evidence>
<dbReference type="EMBL" id="JAKZGS010000023">
    <property type="protein sequence ID" value="MCH7399933.1"/>
    <property type="molecule type" value="Genomic_DNA"/>
</dbReference>
<dbReference type="Gene3D" id="3.40.50.720">
    <property type="entry name" value="NAD(P)-binding Rossmann-like Domain"/>
    <property type="match status" value="1"/>
</dbReference>
<dbReference type="InterPro" id="IPR001509">
    <property type="entry name" value="Epimerase_deHydtase"/>
</dbReference>
<dbReference type="RefSeq" id="WP_241276428.1">
    <property type="nucleotide sequence ID" value="NZ_JAKZGS010000023.1"/>
</dbReference>
<evidence type="ECO:0000313" key="4">
    <source>
        <dbReference type="EMBL" id="MCH7399933.1"/>
    </source>
</evidence>
<evidence type="ECO:0000313" key="5">
    <source>
        <dbReference type="Proteomes" id="UP001165488"/>
    </source>
</evidence>